<dbReference type="CDD" id="cd00564">
    <property type="entry name" value="TMP_TenI"/>
    <property type="match status" value="1"/>
</dbReference>
<comment type="caution">
    <text evidence="13">The sequence shown here is derived from an EMBL/GenBank/DDBJ whole genome shotgun (WGS) entry which is preliminary data.</text>
</comment>
<dbReference type="OrthoDB" id="9812206at2"/>
<dbReference type="InterPro" id="IPR013785">
    <property type="entry name" value="Aldolase_TIM"/>
</dbReference>
<comment type="catalytic activity">
    <reaction evidence="7 9 10">
        <text>2-(2-carboxy-4-methylthiazol-5-yl)ethyl phosphate + 4-amino-2-methyl-5-(diphosphooxymethyl)pyrimidine + 2 H(+) = thiamine phosphate + CO2 + diphosphate</text>
        <dbReference type="Rhea" id="RHEA:47848"/>
        <dbReference type="ChEBI" id="CHEBI:15378"/>
        <dbReference type="ChEBI" id="CHEBI:16526"/>
        <dbReference type="ChEBI" id="CHEBI:33019"/>
        <dbReference type="ChEBI" id="CHEBI:37575"/>
        <dbReference type="ChEBI" id="CHEBI:57841"/>
        <dbReference type="ChEBI" id="CHEBI:62890"/>
        <dbReference type="EC" id="2.5.1.3"/>
    </reaction>
</comment>
<dbReference type="GO" id="GO:0004789">
    <property type="term" value="F:thiamine-phosphate diphosphorylase activity"/>
    <property type="evidence" value="ECO:0007669"/>
    <property type="project" value="UniProtKB-UniRule"/>
</dbReference>
<evidence type="ECO:0000256" key="4">
    <source>
        <dbReference type="ARBA" id="ARBA00022842"/>
    </source>
</evidence>
<organism evidence="13 14">
    <name type="scientific">Bizionia myxarmorum</name>
    <dbReference type="NCBI Taxonomy" id="291186"/>
    <lineage>
        <taxon>Bacteria</taxon>
        <taxon>Pseudomonadati</taxon>
        <taxon>Bacteroidota</taxon>
        <taxon>Flavobacteriia</taxon>
        <taxon>Flavobacteriales</taxon>
        <taxon>Flavobacteriaceae</taxon>
        <taxon>Bizionia</taxon>
    </lineage>
</organism>
<evidence type="ECO:0000313" key="13">
    <source>
        <dbReference type="EMBL" id="TYB76289.1"/>
    </source>
</evidence>
<dbReference type="UniPathway" id="UPA00060">
    <property type="reaction ID" value="UER00141"/>
</dbReference>
<feature type="binding site" evidence="9">
    <location>
        <position position="134"/>
    </location>
    <ligand>
        <name>4-amino-2-methyl-5-(diphosphooxymethyl)pyrimidine</name>
        <dbReference type="ChEBI" id="CHEBI:57841"/>
    </ligand>
</feature>
<feature type="binding site" evidence="9">
    <location>
        <begin position="34"/>
        <end position="38"/>
    </location>
    <ligand>
        <name>4-amino-2-methyl-5-(diphosphooxymethyl)pyrimidine</name>
        <dbReference type="ChEBI" id="CHEBI:57841"/>
    </ligand>
</feature>
<evidence type="ECO:0000256" key="1">
    <source>
        <dbReference type="ARBA" id="ARBA00005165"/>
    </source>
</evidence>
<accession>A0A5D0R5G5</accession>
<dbReference type="InterPro" id="IPR034291">
    <property type="entry name" value="TMP_synthase"/>
</dbReference>
<reference evidence="13 14" key="1">
    <citation type="submission" date="2019-08" db="EMBL/GenBank/DDBJ databases">
        <title>Genomes of Antarctic Bizionia species.</title>
        <authorList>
            <person name="Bowman J.P."/>
        </authorList>
    </citation>
    <scope>NUCLEOTIDE SEQUENCE [LARGE SCALE GENOMIC DNA]</scope>
    <source>
        <strain evidence="13 14">ADA-4</strain>
    </source>
</reference>
<dbReference type="Pfam" id="PF02581">
    <property type="entry name" value="TMP-TENI"/>
    <property type="match status" value="1"/>
</dbReference>
<evidence type="ECO:0000256" key="7">
    <source>
        <dbReference type="ARBA" id="ARBA00047851"/>
    </source>
</evidence>
<feature type="binding site" evidence="9">
    <location>
        <position position="105"/>
    </location>
    <ligand>
        <name>4-amino-2-methyl-5-(diphosphooxymethyl)pyrimidine</name>
        <dbReference type="ChEBI" id="CHEBI:57841"/>
    </ligand>
</feature>
<evidence type="ECO:0000256" key="10">
    <source>
        <dbReference type="RuleBase" id="RU003826"/>
    </source>
</evidence>
<evidence type="ECO:0000256" key="2">
    <source>
        <dbReference type="ARBA" id="ARBA00022679"/>
    </source>
</evidence>
<feature type="binding site" evidence="9">
    <location>
        <begin position="131"/>
        <end position="133"/>
    </location>
    <ligand>
        <name>2-[(2R,5Z)-2-carboxy-4-methylthiazol-5(2H)-ylidene]ethyl phosphate</name>
        <dbReference type="ChEBI" id="CHEBI:62899"/>
    </ligand>
</feature>
<name>A0A5D0R5G5_9FLAO</name>
<keyword evidence="3 9" id="KW-0479">Metal-binding</keyword>
<evidence type="ECO:0000256" key="5">
    <source>
        <dbReference type="ARBA" id="ARBA00022977"/>
    </source>
</evidence>
<feature type="domain" description="Thiamine phosphate synthase/TenI" evidence="12">
    <location>
        <begin position="13"/>
        <end position="187"/>
    </location>
</feature>
<dbReference type="HAMAP" id="MF_00097">
    <property type="entry name" value="TMP_synthase"/>
    <property type="match status" value="1"/>
</dbReference>
<dbReference type="Proteomes" id="UP000323720">
    <property type="component" value="Unassembled WGS sequence"/>
</dbReference>
<dbReference type="SUPFAM" id="SSF51391">
    <property type="entry name" value="Thiamin phosphate synthase"/>
    <property type="match status" value="1"/>
</dbReference>
<proteinExistence type="inferred from homology"/>
<dbReference type="Gene3D" id="3.20.20.70">
    <property type="entry name" value="Aldolase class I"/>
    <property type="match status" value="1"/>
</dbReference>
<comment type="function">
    <text evidence="9">Condenses 4-methyl-5-(beta-hydroxyethyl)thiazole monophosphate (THZ-P) and 2-methyl-4-amino-5-hydroxymethyl pyrimidine pyrophosphate (HMP-PP) to form thiamine monophosphate (TMP).</text>
</comment>
<dbReference type="NCBIfam" id="TIGR00693">
    <property type="entry name" value="thiE"/>
    <property type="match status" value="1"/>
</dbReference>
<dbReference type="PANTHER" id="PTHR20857">
    <property type="entry name" value="THIAMINE-PHOSPHATE PYROPHOSPHORYLASE"/>
    <property type="match status" value="1"/>
</dbReference>
<dbReference type="EMBL" id="VSKK01000003">
    <property type="protein sequence ID" value="TYB76289.1"/>
    <property type="molecule type" value="Genomic_DNA"/>
</dbReference>
<dbReference type="EC" id="2.5.1.3" evidence="9"/>
<dbReference type="GO" id="GO:0005737">
    <property type="term" value="C:cytoplasm"/>
    <property type="evidence" value="ECO:0007669"/>
    <property type="project" value="TreeGrafter"/>
</dbReference>
<feature type="binding site" evidence="9">
    <location>
        <position position="164"/>
    </location>
    <ligand>
        <name>2-[(2R,5Z)-2-carboxy-4-methylthiazol-5(2H)-ylidene]ethyl phosphate</name>
        <dbReference type="ChEBI" id="CHEBI:62899"/>
    </ligand>
</feature>
<evidence type="ECO:0000256" key="8">
    <source>
        <dbReference type="ARBA" id="ARBA00047883"/>
    </source>
</evidence>
<feature type="binding site" evidence="9">
    <location>
        <position position="86"/>
    </location>
    <ligand>
        <name>Mg(2+)</name>
        <dbReference type="ChEBI" id="CHEBI:18420"/>
    </ligand>
</feature>
<comment type="cofactor">
    <cofactor evidence="9">
        <name>Mg(2+)</name>
        <dbReference type="ChEBI" id="CHEBI:18420"/>
    </cofactor>
    <text evidence="9">Binds 1 Mg(2+) ion per subunit.</text>
</comment>
<dbReference type="GO" id="GO:0009229">
    <property type="term" value="P:thiamine diphosphate biosynthetic process"/>
    <property type="evidence" value="ECO:0007669"/>
    <property type="project" value="UniProtKB-UniRule"/>
</dbReference>
<feature type="binding site" evidence="9">
    <location>
        <position position="66"/>
    </location>
    <ligand>
        <name>4-amino-2-methyl-5-(diphosphooxymethyl)pyrimidine</name>
        <dbReference type="ChEBI" id="CHEBI:57841"/>
    </ligand>
</feature>
<evidence type="ECO:0000256" key="6">
    <source>
        <dbReference type="ARBA" id="ARBA00047334"/>
    </source>
</evidence>
<comment type="catalytic activity">
    <reaction evidence="6 9 10">
        <text>4-methyl-5-(2-phosphooxyethyl)-thiazole + 4-amino-2-methyl-5-(diphosphooxymethyl)pyrimidine + H(+) = thiamine phosphate + diphosphate</text>
        <dbReference type="Rhea" id="RHEA:22328"/>
        <dbReference type="ChEBI" id="CHEBI:15378"/>
        <dbReference type="ChEBI" id="CHEBI:33019"/>
        <dbReference type="ChEBI" id="CHEBI:37575"/>
        <dbReference type="ChEBI" id="CHEBI:57841"/>
        <dbReference type="ChEBI" id="CHEBI:58296"/>
        <dbReference type="EC" id="2.5.1.3"/>
    </reaction>
</comment>
<dbReference type="GO" id="GO:0009228">
    <property type="term" value="P:thiamine biosynthetic process"/>
    <property type="evidence" value="ECO:0007669"/>
    <property type="project" value="UniProtKB-KW"/>
</dbReference>
<evidence type="ECO:0000256" key="11">
    <source>
        <dbReference type="RuleBase" id="RU004253"/>
    </source>
</evidence>
<gene>
    <name evidence="9 13" type="primary">thiE</name>
    <name evidence="13" type="ORF">ES674_11910</name>
</gene>
<dbReference type="AlphaFoldDB" id="A0A5D0R5G5"/>
<evidence type="ECO:0000259" key="12">
    <source>
        <dbReference type="Pfam" id="PF02581"/>
    </source>
</evidence>
<comment type="similarity">
    <text evidence="9 10">Belongs to the thiamine-phosphate synthase family.</text>
</comment>
<protein>
    <recommendedName>
        <fullName evidence="9">Thiamine-phosphate synthase</fullName>
        <shortName evidence="9">TP synthase</shortName>
        <shortName evidence="9">TPS</shortName>
        <ecNumber evidence="9">2.5.1.3</ecNumber>
    </recommendedName>
    <alternativeName>
        <fullName evidence="9">Thiamine-phosphate pyrophosphorylase</fullName>
        <shortName evidence="9">TMP pyrophosphorylase</shortName>
        <shortName evidence="9">TMP-PPase</shortName>
    </alternativeName>
</protein>
<evidence type="ECO:0000256" key="3">
    <source>
        <dbReference type="ARBA" id="ARBA00022723"/>
    </source>
</evidence>
<sequence length="214" mass="23754">MIIPKLHYISQGNSTQEHLENIQMACSSGAELVQLRLKNVPEKEWLELAVAVREITSHFQTRLIINDNYKLAKEIKADGVHLGKTDVCPTIARMHIYTWQMIGGTANTLEDCETLISKDVDYISLGPFRFTTTKDNLAPVLGLDGYKTIMKALKTETPIIGVGGIKTDDVKAILETGISGIAVSGEITRDFNSIKVFHELLNASSVAEQRHKFE</sequence>
<dbReference type="InterPro" id="IPR022998">
    <property type="entry name" value="ThiamineP_synth_TenI"/>
</dbReference>
<evidence type="ECO:0000313" key="14">
    <source>
        <dbReference type="Proteomes" id="UP000323720"/>
    </source>
</evidence>
<keyword evidence="4 9" id="KW-0460">Magnesium</keyword>
<keyword evidence="2 9" id="KW-0808">Transferase</keyword>
<feature type="binding site" evidence="9">
    <location>
        <position position="67"/>
    </location>
    <ligand>
        <name>Mg(2+)</name>
        <dbReference type="ChEBI" id="CHEBI:18420"/>
    </ligand>
</feature>
<dbReference type="GO" id="GO:0000287">
    <property type="term" value="F:magnesium ion binding"/>
    <property type="evidence" value="ECO:0007669"/>
    <property type="project" value="UniProtKB-UniRule"/>
</dbReference>
<dbReference type="PANTHER" id="PTHR20857:SF15">
    <property type="entry name" value="THIAMINE-PHOSPHATE SYNTHASE"/>
    <property type="match status" value="1"/>
</dbReference>
<dbReference type="InterPro" id="IPR036206">
    <property type="entry name" value="ThiamineP_synth_sf"/>
</dbReference>
<comment type="pathway">
    <text evidence="1 9 11">Cofactor biosynthesis; thiamine diphosphate biosynthesis; thiamine phosphate from 4-amino-2-methyl-5-diphosphomethylpyrimidine and 4-methyl-5-(2-phosphoethyl)-thiazole: step 1/1.</text>
</comment>
<comment type="caution">
    <text evidence="9">Lacks conserved residue(s) required for the propagation of feature annotation.</text>
</comment>
<comment type="catalytic activity">
    <reaction evidence="8 9 10">
        <text>2-[(2R,5Z)-2-carboxy-4-methylthiazol-5(2H)-ylidene]ethyl phosphate + 4-amino-2-methyl-5-(diphosphooxymethyl)pyrimidine + 2 H(+) = thiamine phosphate + CO2 + diphosphate</text>
        <dbReference type="Rhea" id="RHEA:47844"/>
        <dbReference type="ChEBI" id="CHEBI:15378"/>
        <dbReference type="ChEBI" id="CHEBI:16526"/>
        <dbReference type="ChEBI" id="CHEBI:33019"/>
        <dbReference type="ChEBI" id="CHEBI:37575"/>
        <dbReference type="ChEBI" id="CHEBI:57841"/>
        <dbReference type="ChEBI" id="CHEBI:62899"/>
        <dbReference type="EC" id="2.5.1.3"/>
    </reaction>
</comment>
<keyword evidence="14" id="KW-1185">Reference proteome</keyword>
<evidence type="ECO:0000256" key="9">
    <source>
        <dbReference type="HAMAP-Rule" id="MF_00097"/>
    </source>
</evidence>
<keyword evidence="5 9" id="KW-0784">Thiamine biosynthesis</keyword>
<dbReference type="RefSeq" id="WP_148404268.1">
    <property type="nucleotide sequence ID" value="NZ_VSKK01000003.1"/>
</dbReference>